<keyword evidence="1" id="KW-0812">Transmembrane</keyword>
<dbReference type="EMBL" id="BMAC01000025">
    <property type="protein sequence ID" value="GFP80907.1"/>
    <property type="molecule type" value="Genomic_DNA"/>
</dbReference>
<keyword evidence="3" id="KW-1185">Reference proteome</keyword>
<protein>
    <recommendedName>
        <fullName evidence="4">Protein FAR1-RELATED SEQUENCE</fullName>
    </recommendedName>
</protein>
<organism evidence="2 3">
    <name type="scientific">Phtheirospermum japonicum</name>
    <dbReference type="NCBI Taxonomy" id="374723"/>
    <lineage>
        <taxon>Eukaryota</taxon>
        <taxon>Viridiplantae</taxon>
        <taxon>Streptophyta</taxon>
        <taxon>Embryophyta</taxon>
        <taxon>Tracheophyta</taxon>
        <taxon>Spermatophyta</taxon>
        <taxon>Magnoliopsida</taxon>
        <taxon>eudicotyledons</taxon>
        <taxon>Gunneridae</taxon>
        <taxon>Pentapetalae</taxon>
        <taxon>asterids</taxon>
        <taxon>lamiids</taxon>
        <taxon>Lamiales</taxon>
        <taxon>Orobanchaceae</taxon>
        <taxon>Orobanchaceae incertae sedis</taxon>
        <taxon>Phtheirospermum</taxon>
    </lineage>
</organism>
<sequence length="102" mass="12032">MYKLRKKWATAFSNDKFSAGLLATSRSENTNMVLKKVGNKTCSLCDFVLNYENVQNNWRINEKVEDTRCRHRFSKVIHCLIMLLMFTHLPYMGCLKLNWLIP</sequence>
<dbReference type="AlphaFoldDB" id="A0A830B1G9"/>
<keyword evidence="1" id="KW-1133">Transmembrane helix</keyword>
<feature type="transmembrane region" description="Helical" evidence="1">
    <location>
        <begin position="76"/>
        <end position="101"/>
    </location>
</feature>
<proteinExistence type="predicted"/>
<comment type="caution">
    <text evidence="2">The sequence shown here is derived from an EMBL/GenBank/DDBJ whole genome shotgun (WGS) entry which is preliminary data.</text>
</comment>
<evidence type="ECO:0000313" key="2">
    <source>
        <dbReference type="EMBL" id="GFP80907.1"/>
    </source>
</evidence>
<accession>A0A830B1G9</accession>
<dbReference type="PANTHER" id="PTHR47718:SF17">
    <property type="entry name" value="PROTEIN FAR1-RELATED SEQUENCE 5-LIKE"/>
    <property type="match status" value="1"/>
</dbReference>
<gene>
    <name evidence="2" type="ORF">PHJA_000234000</name>
</gene>
<reference evidence="2" key="1">
    <citation type="submission" date="2020-07" db="EMBL/GenBank/DDBJ databases">
        <title>Ethylene signaling mediates host invasion by parasitic plants.</title>
        <authorList>
            <person name="Yoshida S."/>
        </authorList>
    </citation>
    <scope>NUCLEOTIDE SEQUENCE</scope>
    <source>
        <strain evidence="2">Okayama</strain>
    </source>
</reference>
<dbReference type="PANTHER" id="PTHR47718">
    <property type="entry name" value="OS01G0519700 PROTEIN"/>
    <property type="match status" value="1"/>
</dbReference>
<evidence type="ECO:0000313" key="3">
    <source>
        <dbReference type="Proteomes" id="UP000653305"/>
    </source>
</evidence>
<evidence type="ECO:0000256" key="1">
    <source>
        <dbReference type="SAM" id="Phobius"/>
    </source>
</evidence>
<dbReference type="OrthoDB" id="911275at2759"/>
<name>A0A830B1G9_9LAMI</name>
<keyword evidence="1" id="KW-0472">Membrane</keyword>
<dbReference type="Proteomes" id="UP000653305">
    <property type="component" value="Unassembled WGS sequence"/>
</dbReference>
<evidence type="ECO:0008006" key="4">
    <source>
        <dbReference type="Google" id="ProtNLM"/>
    </source>
</evidence>